<organism evidence="3 4">
    <name type="scientific">Leptospira hartskeerlii</name>
    <dbReference type="NCBI Taxonomy" id="2023177"/>
    <lineage>
        <taxon>Bacteria</taxon>
        <taxon>Pseudomonadati</taxon>
        <taxon>Spirochaetota</taxon>
        <taxon>Spirochaetia</taxon>
        <taxon>Leptospirales</taxon>
        <taxon>Leptospiraceae</taxon>
        <taxon>Leptospira</taxon>
    </lineage>
</organism>
<evidence type="ECO:0000313" key="3">
    <source>
        <dbReference type="EMBL" id="PJZ25391.1"/>
    </source>
</evidence>
<feature type="domain" description="Guanylate cyclase" evidence="2">
    <location>
        <begin position="443"/>
        <end position="569"/>
    </location>
</feature>
<dbReference type="PROSITE" id="PS50125">
    <property type="entry name" value="GUANYLATE_CYCLASE_2"/>
    <property type="match status" value="1"/>
</dbReference>
<feature type="transmembrane region" description="Helical" evidence="1">
    <location>
        <begin position="286"/>
        <end position="307"/>
    </location>
</feature>
<dbReference type="InterPro" id="IPR029787">
    <property type="entry name" value="Nucleotide_cyclase"/>
</dbReference>
<dbReference type="EMBL" id="NPDN01000005">
    <property type="protein sequence ID" value="PJZ25391.1"/>
    <property type="molecule type" value="Genomic_DNA"/>
</dbReference>
<keyword evidence="1" id="KW-1133">Transmembrane helix</keyword>
<dbReference type="InterPro" id="IPR050697">
    <property type="entry name" value="Adenylyl/Guanylyl_Cyclase_3/4"/>
</dbReference>
<dbReference type="AlphaFoldDB" id="A0A2M9XCF6"/>
<dbReference type="GO" id="GO:0004016">
    <property type="term" value="F:adenylate cyclase activity"/>
    <property type="evidence" value="ECO:0007669"/>
    <property type="project" value="UniProtKB-ARBA"/>
</dbReference>
<dbReference type="SUPFAM" id="SSF55073">
    <property type="entry name" value="Nucleotide cyclase"/>
    <property type="match status" value="1"/>
</dbReference>
<gene>
    <name evidence="3" type="ORF">CH357_10725</name>
</gene>
<proteinExistence type="predicted"/>
<feature type="transmembrane region" description="Helical" evidence="1">
    <location>
        <begin position="195"/>
        <end position="214"/>
    </location>
</feature>
<keyword evidence="4" id="KW-1185">Reference proteome</keyword>
<dbReference type="GO" id="GO:0006171">
    <property type="term" value="P:cAMP biosynthetic process"/>
    <property type="evidence" value="ECO:0007669"/>
    <property type="project" value="TreeGrafter"/>
</dbReference>
<dbReference type="Proteomes" id="UP000232196">
    <property type="component" value="Unassembled WGS sequence"/>
</dbReference>
<sequence length="693" mass="79603">MDPEPTAFRFQYLLSIIFCIFLVSCSSADTPVAQKGILDLTHWDYRSKPTFNLQGDWSFFPNTFEPNLRSEKSPEFRKIPGVWPGSGYALLKLKILLPEKHGRLAIYSKHQATAFEILINGVSAGSSGEPGTSFETSAPDNRPVYYEWNESTKEVDISFKISNFHHRLTGLWFDIRFGDASALYKETLMLRDWDLFLSGLFFMSTIYHLGLFFLRRQDRTPLVFALFCFCLFLRIFVTEEKLIQFYFPWADYPLSMNLEYLTMYAALPLGLHFLRHSFPAYFPIKWMLLFYLISFTFSLSTLFPFPIPSIPVPYFQFVFLGGVVFAIVVLFRAIIHNEQYSLVIGFAILALIVAGIFDMLAARQIIFARFIIPIGLFVAILTQTFILSSRYRDLYREKEKLSDRLQRLNETYSRFVPISFLEFLGKGKLEDMRPGDQIKKEMTILFADIRSFTEISESLDSKESFELLNSYISEMEPLIHSNHGFVDKYFGDAIMALFPESSDDAVNAAISMQNRILDYNQRRMDQGNRAIGVGIGIHTGSLMMGLVGSGDRMESTVISDAVHLASKLEALNKYYGSSILISEDTYSRLKSPEKFLLRKLDKLKFRGKVEPRAIYELGDHLSKTEKEAFLRSKSNFERGVELFQYGKYLDSGESFREALRIYSGDRAANLYLKRCTEQIYSSTIKVQPGPDLA</sequence>
<feature type="transmembrane region" description="Helical" evidence="1">
    <location>
        <begin position="257"/>
        <end position="274"/>
    </location>
</feature>
<feature type="transmembrane region" description="Helical" evidence="1">
    <location>
        <begin position="366"/>
        <end position="388"/>
    </location>
</feature>
<dbReference type="InterPro" id="IPR001054">
    <property type="entry name" value="A/G_cyclase"/>
</dbReference>
<dbReference type="SMART" id="SM00044">
    <property type="entry name" value="CYCc"/>
    <property type="match status" value="1"/>
</dbReference>
<dbReference type="Gene3D" id="3.30.70.1230">
    <property type="entry name" value="Nucleotide cyclase"/>
    <property type="match status" value="1"/>
</dbReference>
<reference evidence="3 4" key="1">
    <citation type="submission" date="2017-07" db="EMBL/GenBank/DDBJ databases">
        <title>Leptospira spp. isolated from tropical soils.</title>
        <authorList>
            <person name="Thibeaux R."/>
            <person name="Iraola G."/>
            <person name="Ferres I."/>
            <person name="Bierque E."/>
            <person name="Girault D."/>
            <person name="Soupe-Gilbert M.-E."/>
            <person name="Picardeau M."/>
            <person name="Goarant C."/>
        </authorList>
    </citation>
    <scope>NUCLEOTIDE SEQUENCE [LARGE SCALE GENOMIC DNA]</scope>
    <source>
        <strain evidence="3 4">MCA1-C-A1</strain>
    </source>
</reference>
<feature type="transmembrane region" description="Helical" evidence="1">
    <location>
        <begin position="221"/>
        <end position="237"/>
    </location>
</feature>
<dbReference type="OrthoDB" id="338211at2"/>
<comment type="caution">
    <text evidence="3">The sequence shown here is derived from an EMBL/GenBank/DDBJ whole genome shotgun (WGS) entry which is preliminary data.</text>
</comment>
<feature type="transmembrane region" description="Helical" evidence="1">
    <location>
        <begin position="342"/>
        <end position="360"/>
    </location>
</feature>
<dbReference type="InterPro" id="IPR011623">
    <property type="entry name" value="7TMR_DISM_rcpt_extracell_dom1"/>
</dbReference>
<dbReference type="CDD" id="cd07302">
    <property type="entry name" value="CHD"/>
    <property type="match status" value="1"/>
</dbReference>
<dbReference type="Pfam" id="PF00211">
    <property type="entry name" value="Guanylate_cyc"/>
    <property type="match status" value="1"/>
</dbReference>
<dbReference type="Pfam" id="PF07695">
    <property type="entry name" value="7TMR-DISM_7TM"/>
    <property type="match status" value="1"/>
</dbReference>
<evidence type="ECO:0000313" key="4">
    <source>
        <dbReference type="Proteomes" id="UP000232196"/>
    </source>
</evidence>
<name>A0A2M9XCF6_9LEPT</name>
<protein>
    <submittedName>
        <fullName evidence="3">Adenylate/guanylate cyclase domain-containing protein</fullName>
    </submittedName>
</protein>
<accession>A0A2M9XCF6</accession>
<keyword evidence="1" id="KW-0812">Transmembrane</keyword>
<dbReference type="RefSeq" id="WP_100706737.1">
    <property type="nucleotide sequence ID" value="NZ_NPDL01000008.1"/>
</dbReference>
<feature type="transmembrane region" description="Helical" evidence="1">
    <location>
        <begin position="313"/>
        <end position="335"/>
    </location>
</feature>
<keyword evidence="1" id="KW-0472">Membrane</keyword>
<dbReference type="PANTHER" id="PTHR43081">
    <property type="entry name" value="ADENYLATE CYCLASE, TERMINAL-DIFFERENTIATION SPECIFIC-RELATED"/>
    <property type="match status" value="1"/>
</dbReference>
<evidence type="ECO:0000256" key="1">
    <source>
        <dbReference type="SAM" id="Phobius"/>
    </source>
</evidence>
<dbReference type="PANTHER" id="PTHR43081:SF1">
    <property type="entry name" value="ADENYLATE CYCLASE, TERMINAL-DIFFERENTIATION SPECIFIC"/>
    <property type="match status" value="1"/>
</dbReference>
<dbReference type="GO" id="GO:0035556">
    <property type="term" value="P:intracellular signal transduction"/>
    <property type="evidence" value="ECO:0007669"/>
    <property type="project" value="InterPro"/>
</dbReference>
<evidence type="ECO:0000259" key="2">
    <source>
        <dbReference type="PROSITE" id="PS50125"/>
    </source>
</evidence>